<dbReference type="InterPro" id="IPR021878">
    <property type="entry name" value="TgpA_N"/>
</dbReference>
<feature type="region of interest" description="Disordered" evidence="1">
    <location>
        <begin position="544"/>
        <end position="598"/>
    </location>
</feature>
<dbReference type="SMART" id="SM00460">
    <property type="entry name" value="TGc"/>
    <property type="match status" value="1"/>
</dbReference>
<dbReference type="Gene3D" id="3.10.620.30">
    <property type="match status" value="1"/>
</dbReference>
<dbReference type="PANTHER" id="PTHR42736:SF1">
    <property type="entry name" value="PROTEIN-GLUTAMINE GAMMA-GLUTAMYLTRANSFERASE"/>
    <property type="match status" value="1"/>
</dbReference>
<dbReference type="InterPro" id="IPR002931">
    <property type="entry name" value="Transglutaminase-like"/>
</dbReference>
<feature type="compositionally biased region" description="Low complexity" evidence="1">
    <location>
        <begin position="556"/>
        <end position="580"/>
    </location>
</feature>
<dbReference type="SUPFAM" id="SSF54001">
    <property type="entry name" value="Cysteine proteinases"/>
    <property type="match status" value="1"/>
</dbReference>
<feature type="transmembrane region" description="Helical" evidence="2">
    <location>
        <begin position="116"/>
        <end position="135"/>
    </location>
</feature>
<feature type="transmembrane region" description="Helical" evidence="2">
    <location>
        <begin position="31"/>
        <end position="51"/>
    </location>
</feature>
<reference evidence="4 5" key="1">
    <citation type="submission" date="2020-10" db="EMBL/GenBank/DDBJ databases">
        <title>Janibacter indicus TT2 genome sequence.</title>
        <authorList>
            <person name="Lee K."/>
            <person name="Ganzorig M."/>
        </authorList>
    </citation>
    <scope>NUCLEOTIDE SEQUENCE [LARGE SCALE GENOMIC DNA]</scope>
    <source>
        <strain evidence="4 5">TT2</strain>
    </source>
</reference>
<protein>
    <submittedName>
        <fullName evidence="4">Transglutaminase domain-containing protein</fullName>
    </submittedName>
</protein>
<feature type="transmembrane region" description="Helical" evidence="2">
    <location>
        <begin position="221"/>
        <end position="240"/>
    </location>
</feature>
<dbReference type="InterPro" id="IPR038765">
    <property type="entry name" value="Papain-like_cys_pep_sf"/>
</dbReference>
<dbReference type="Pfam" id="PF11992">
    <property type="entry name" value="TgpA_N"/>
    <property type="match status" value="1"/>
</dbReference>
<keyword evidence="2" id="KW-0472">Membrane</keyword>
<keyword evidence="2" id="KW-1133">Transmembrane helix</keyword>
<dbReference type="AlphaFoldDB" id="A0A7L9J4E2"/>
<dbReference type="RefSeq" id="WP_192911788.1">
    <property type="nucleotide sequence ID" value="NZ_CP062789.1"/>
</dbReference>
<dbReference type="InterPro" id="IPR052901">
    <property type="entry name" value="Bact_TGase-like"/>
</dbReference>
<evidence type="ECO:0000313" key="4">
    <source>
        <dbReference type="EMBL" id="QOK23893.1"/>
    </source>
</evidence>
<gene>
    <name evidence="4" type="ORF">IGS73_05800</name>
</gene>
<sequence>MRHEPRVVAGLLAGLATIVVALPLGRLFDEAPWALPSVIGVAVVAGTGMLLRSLTTHAGLVVLGQAAAAGLYLLVTQLGETTVFGVVPTPETLTALLDHFEQAQDTITRYAAPAPATPGITVMLVVIIVVVALAVDMASVTAASPSVAGLPLLSLFLVSAANSGGSMHWAWFLAGAGLWLAMVVHQSDLDLHGWATSVPRMARGDGEDSAGRSHRWQAARLGAFALVAAVAAATFVPHLPTRYVLDGLGRSQGGATTGSGVRLATALDLRRSLESPSEAPVLTYTSSSPTPGPLRVAVVEDFSDGLGRMRSDAPEPVEGFSAPDPTLRLPGNVVGERRTMVVESNGVAAPQLPLPSLVSSVDTGGIAWALGDDGTAAVQRTPGTYSATYTELAPEEEDFDQPTGEPIDPLAQSDSYLTLDPGSAQEIGDLVDEVVPHDATPLRSAQAIQEYLRGSEFTYSLDLPSSQGRDPIVAFLDHKTGYCQQFAVTMTLMARARGIPARVAVGFLPGSLTSGDERVVRVSDAHAWPELYFEGVGWTRFEPTPGSRAASTPGYTIDTSDASAGTDTSTSSDETTSSSTRPDDQQEDVAVPEAATAPDEGRPAWVTALLWLLGIAAVLAIMPLSALVARRRSRRSAVDDAERVEREWHELITQLDDLGLRPPVGATPRQTGAWLSRRLHLEGEPQEQLDHVVATLERARYAPPGADLPDISHEVGGVVDEVRSGRQRSRQVRSMLWPQDGVDAWRAFGRSLLRRLPRRR</sequence>
<feature type="transmembrane region" description="Helical" evidence="2">
    <location>
        <begin position="58"/>
        <end position="75"/>
    </location>
</feature>
<dbReference type="EMBL" id="CP062789">
    <property type="protein sequence ID" value="QOK23893.1"/>
    <property type="molecule type" value="Genomic_DNA"/>
</dbReference>
<feature type="transmembrane region" description="Helical" evidence="2">
    <location>
        <begin position="142"/>
        <end position="161"/>
    </location>
</feature>
<evidence type="ECO:0000313" key="5">
    <source>
        <dbReference type="Proteomes" id="UP000593998"/>
    </source>
</evidence>
<proteinExistence type="predicted"/>
<dbReference type="Proteomes" id="UP000593998">
    <property type="component" value="Chromosome"/>
</dbReference>
<feature type="transmembrane region" description="Helical" evidence="2">
    <location>
        <begin position="167"/>
        <end position="184"/>
    </location>
</feature>
<dbReference type="PANTHER" id="PTHR42736">
    <property type="entry name" value="PROTEIN-GLUTAMINE GAMMA-GLUTAMYLTRANSFERASE"/>
    <property type="match status" value="1"/>
</dbReference>
<evidence type="ECO:0000256" key="2">
    <source>
        <dbReference type="SAM" id="Phobius"/>
    </source>
</evidence>
<name>A0A7L9J4E2_9MICO</name>
<evidence type="ECO:0000256" key="1">
    <source>
        <dbReference type="SAM" id="MobiDB-lite"/>
    </source>
</evidence>
<evidence type="ECO:0000259" key="3">
    <source>
        <dbReference type="SMART" id="SM00460"/>
    </source>
</evidence>
<feature type="domain" description="Transglutaminase-like" evidence="3">
    <location>
        <begin position="475"/>
        <end position="545"/>
    </location>
</feature>
<accession>A0A7L9J4E2</accession>
<feature type="transmembrane region" description="Helical" evidence="2">
    <location>
        <begin position="608"/>
        <end position="629"/>
    </location>
</feature>
<organism evidence="4 5">
    <name type="scientific">Janibacter indicus</name>
    <dbReference type="NCBI Taxonomy" id="857417"/>
    <lineage>
        <taxon>Bacteria</taxon>
        <taxon>Bacillati</taxon>
        <taxon>Actinomycetota</taxon>
        <taxon>Actinomycetes</taxon>
        <taxon>Micrococcales</taxon>
        <taxon>Intrasporangiaceae</taxon>
        <taxon>Janibacter</taxon>
    </lineage>
</organism>
<dbReference type="Pfam" id="PF01841">
    <property type="entry name" value="Transglut_core"/>
    <property type="match status" value="1"/>
</dbReference>
<keyword evidence="2" id="KW-0812">Transmembrane</keyword>